<accession>A0A314Z6X9</accession>
<organism evidence="1 2">
    <name type="scientific">Prunus yedoensis var. nudiflora</name>
    <dbReference type="NCBI Taxonomy" id="2094558"/>
    <lineage>
        <taxon>Eukaryota</taxon>
        <taxon>Viridiplantae</taxon>
        <taxon>Streptophyta</taxon>
        <taxon>Embryophyta</taxon>
        <taxon>Tracheophyta</taxon>
        <taxon>Spermatophyta</taxon>
        <taxon>Magnoliopsida</taxon>
        <taxon>eudicotyledons</taxon>
        <taxon>Gunneridae</taxon>
        <taxon>Pentapetalae</taxon>
        <taxon>rosids</taxon>
        <taxon>fabids</taxon>
        <taxon>Rosales</taxon>
        <taxon>Rosaceae</taxon>
        <taxon>Amygdaloideae</taxon>
        <taxon>Amygdaleae</taxon>
        <taxon>Prunus</taxon>
    </lineage>
</organism>
<reference evidence="1 2" key="1">
    <citation type="submission" date="2018-02" db="EMBL/GenBank/DDBJ databases">
        <title>Draft genome of wild Prunus yedoensis var. nudiflora.</title>
        <authorList>
            <person name="Baek S."/>
            <person name="Kim J.-H."/>
            <person name="Choi K."/>
            <person name="Kim G.-B."/>
            <person name="Cho A."/>
            <person name="Jang H."/>
            <person name="Shin C.-H."/>
            <person name="Yu H.-J."/>
            <person name="Mun J.-H."/>
        </authorList>
    </citation>
    <scope>NUCLEOTIDE SEQUENCE [LARGE SCALE GENOMIC DNA]</scope>
    <source>
        <strain evidence="2">cv. Jeju island</strain>
        <tissue evidence="1">Leaf</tissue>
    </source>
</reference>
<dbReference type="AlphaFoldDB" id="A0A314Z6X9"/>
<dbReference type="Proteomes" id="UP000250321">
    <property type="component" value="Unassembled WGS sequence"/>
</dbReference>
<proteinExistence type="predicted"/>
<keyword evidence="2" id="KW-1185">Reference proteome</keyword>
<dbReference type="EMBL" id="PJQY01000260">
    <property type="protein sequence ID" value="PQQ14450.1"/>
    <property type="molecule type" value="Genomic_DNA"/>
</dbReference>
<protein>
    <submittedName>
        <fullName evidence="1">Uncharacterized protein</fullName>
    </submittedName>
</protein>
<evidence type="ECO:0000313" key="1">
    <source>
        <dbReference type="EMBL" id="PQQ14450.1"/>
    </source>
</evidence>
<evidence type="ECO:0000313" key="2">
    <source>
        <dbReference type="Proteomes" id="UP000250321"/>
    </source>
</evidence>
<comment type="caution">
    <text evidence="1">The sequence shown here is derived from an EMBL/GenBank/DDBJ whole genome shotgun (WGS) entry which is preliminary data.</text>
</comment>
<sequence length="137" mass="16532">MNDYDELEAVLWLKRQRPLWIPREFWVDYYRGNRTATQRTHNFILARRARIAGLRCTTPPRGMQRPPRSTWHFTEFVRCFQDWKDKVEGLKIIMENRADVARRFQSTTHPIIVTKVSDLQHLVNVWREEHWAGGSRI</sequence>
<name>A0A314Z6X9_PRUYE</name>
<gene>
    <name evidence="1" type="ORF">Pyn_20079</name>
</gene>